<protein>
    <recommendedName>
        <fullName evidence="3">Fungal N-terminal domain-containing protein</fullName>
    </recommendedName>
</protein>
<evidence type="ECO:0000313" key="2">
    <source>
        <dbReference type="Proteomes" id="UP000800200"/>
    </source>
</evidence>
<gene>
    <name evidence="1" type="ORF">K469DRAFT_689282</name>
</gene>
<dbReference type="Proteomes" id="UP000800200">
    <property type="component" value="Unassembled WGS sequence"/>
</dbReference>
<accession>A0A6A6ETZ1</accession>
<dbReference type="EMBL" id="ML994612">
    <property type="protein sequence ID" value="KAF2194259.1"/>
    <property type="molecule type" value="Genomic_DNA"/>
</dbReference>
<dbReference type="AlphaFoldDB" id="A0A6A6ETZ1"/>
<organism evidence="1 2">
    <name type="scientific">Zopfia rhizophila CBS 207.26</name>
    <dbReference type="NCBI Taxonomy" id="1314779"/>
    <lineage>
        <taxon>Eukaryota</taxon>
        <taxon>Fungi</taxon>
        <taxon>Dikarya</taxon>
        <taxon>Ascomycota</taxon>
        <taxon>Pezizomycotina</taxon>
        <taxon>Dothideomycetes</taxon>
        <taxon>Dothideomycetes incertae sedis</taxon>
        <taxon>Zopfiaceae</taxon>
        <taxon>Zopfia</taxon>
    </lineage>
</organism>
<proteinExistence type="predicted"/>
<evidence type="ECO:0008006" key="3">
    <source>
        <dbReference type="Google" id="ProtNLM"/>
    </source>
</evidence>
<evidence type="ECO:0000313" key="1">
    <source>
        <dbReference type="EMBL" id="KAF2194259.1"/>
    </source>
</evidence>
<dbReference type="OrthoDB" id="341259at2759"/>
<keyword evidence="2" id="KW-1185">Reference proteome</keyword>
<name>A0A6A6ETZ1_9PEZI</name>
<reference evidence="1" key="1">
    <citation type="journal article" date="2020" name="Stud. Mycol.">
        <title>101 Dothideomycetes genomes: a test case for predicting lifestyles and emergence of pathogens.</title>
        <authorList>
            <person name="Haridas S."/>
            <person name="Albert R."/>
            <person name="Binder M."/>
            <person name="Bloem J."/>
            <person name="Labutti K."/>
            <person name="Salamov A."/>
            <person name="Andreopoulos B."/>
            <person name="Baker S."/>
            <person name="Barry K."/>
            <person name="Bills G."/>
            <person name="Bluhm B."/>
            <person name="Cannon C."/>
            <person name="Castanera R."/>
            <person name="Culley D."/>
            <person name="Daum C."/>
            <person name="Ezra D."/>
            <person name="Gonzalez J."/>
            <person name="Henrissat B."/>
            <person name="Kuo A."/>
            <person name="Liang C."/>
            <person name="Lipzen A."/>
            <person name="Lutzoni F."/>
            <person name="Magnuson J."/>
            <person name="Mondo S."/>
            <person name="Nolan M."/>
            <person name="Ohm R."/>
            <person name="Pangilinan J."/>
            <person name="Park H.-J."/>
            <person name="Ramirez L."/>
            <person name="Alfaro M."/>
            <person name="Sun H."/>
            <person name="Tritt A."/>
            <person name="Yoshinaga Y."/>
            <person name="Zwiers L.-H."/>
            <person name="Turgeon B."/>
            <person name="Goodwin S."/>
            <person name="Spatafora J."/>
            <person name="Crous P."/>
            <person name="Grigoriev I."/>
        </authorList>
    </citation>
    <scope>NUCLEOTIDE SEQUENCE</scope>
    <source>
        <strain evidence="1">CBS 207.26</strain>
    </source>
</reference>
<sequence length="212" mass="23614">MRYLMRQYREVEQHSVDSLITITHFQVPCHGPLSFTASLITVVAAAGSVAKHLELLRNGLGNAPDMLGSLIDEVSDLRIVLEACNSAVTELYSNVDSPNPPIPLADASQALDRTKCHLDHLYDLVSSCFDSDLDVSKTRPVVMFRWMKIRSKTEVIQQLLQDSKQGLLMLMESQSVSTMSGMQLTVQNITVGVEEDYSTLDEKLDEILFKVV</sequence>